<evidence type="ECO:0000256" key="2">
    <source>
        <dbReference type="PIRSR" id="PIRSR610708-1"/>
    </source>
</evidence>
<feature type="active site" description="Nucleophile" evidence="2">
    <location>
        <position position="10"/>
    </location>
</feature>
<dbReference type="KEGG" id="ptes:JQU52_02440"/>
<feature type="active site" description="Proton donor" evidence="2">
    <location>
        <position position="12"/>
    </location>
</feature>
<dbReference type="PANTHER" id="PTHR16504">
    <property type="entry name" value="5'(3')-DEOXYRIBONUCLEOTIDASE"/>
    <property type="match status" value="1"/>
</dbReference>
<proteinExistence type="inferred from homology"/>
<dbReference type="SUPFAM" id="SSF56784">
    <property type="entry name" value="HAD-like"/>
    <property type="match status" value="1"/>
</dbReference>
<accession>A0A892ZI28</accession>
<dbReference type="InterPro" id="IPR036412">
    <property type="entry name" value="HAD-like_sf"/>
</dbReference>
<protein>
    <submittedName>
        <fullName evidence="3">5'-3'-deoxyribonucleotidase</fullName>
    </submittedName>
</protein>
<evidence type="ECO:0000313" key="3">
    <source>
        <dbReference type="EMBL" id="QRQ82293.1"/>
    </source>
</evidence>
<reference evidence="3" key="1">
    <citation type="submission" date="2021-02" db="EMBL/GenBank/DDBJ databases">
        <title>Neisseriaceae sp. 26B isolated from the cloaca of a Common Toad-headed Turtle (Mesoclemmys nasuta).</title>
        <authorList>
            <person name="Spergser J."/>
            <person name="Busse H.-J."/>
        </authorList>
    </citation>
    <scope>NUCLEOTIDE SEQUENCE</scope>
    <source>
        <strain evidence="3">26B</strain>
    </source>
</reference>
<dbReference type="EMBL" id="CP069798">
    <property type="protein sequence ID" value="QRQ82293.1"/>
    <property type="molecule type" value="Genomic_DNA"/>
</dbReference>
<organism evidence="3 4">
    <name type="scientific">Paralysiella testudinis</name>
    <dbReference type="NCBI Taxonomy" id="2809020"/>
    <lineage>
        <taxon>Bacteria</taxon>
        <taxon>Pseudomonadati</taxon>
        <taxon>Pseudomonadota</taxon>
        <taxon>Betaproteobacteria</taxon>
        <taxon>Neisseriales</taxon>
        <taxon>Neisseriaceae</taxon>
        <taxon>Paralysiella</taxon>
    </lineage>
</organism>
<evidence type="ECO:0000256" key="1">
    <source>
        <dbReference type="ARBA" id="ARBA00009589"/>
    </source>
</evidence>
<dbReference type="GO" id="GO:0009223">
    <property type="term" value="P:pyrimidine deoxyribonucleotide catabolic process"/>
    <property type="evidence" value="ECO:0007669"/>
    <property type="project" value="TreeGrafter"/>
</dbReference>
<dbReference type="Proteomes" id="UP000653156">
    <property type="component" value="Chromosome"/>
</dbReference>
<dbReference type="InterPro" id="IPR010708">
    <property type="entry name" value="5'(3')-deoxyribonucleotidase"/>
</dbReference>
<dbReference type="GO" id="GO:0008253">
    <property type="term" value="F:5'-nucleotidase activity"/>
    <property type="evidence" value="ECO:0007669"/>
    <property type="project" value="InterPro"/>
</dbReference>
<keyword evidence="4" id="KW-1185">Reference proteome</keyword>
<sequence length="183" mass="21182">MPSKPLLLIDQDGVLADFDQGVRLAWRAQYHSEAPIGPRQHFYLRDDMAPQYHPQLHDIYTRPGFFATLPPIAGAVEALHTLLAHGLDVHICTAPISNYQNCVAEKFMWVEQHLGHEWVSRIILTKDKTWVRGDILIDDKPQISGSLTPLWTQWLYDAPYNRQYHDRRRVCWQDTASWADLLA</sequence>
<dbReference type="Pfam" id="PF06941">
    <property type="entry name" value="NT5C"/>
    <property type="match status" value="1"/>
</dbReference>
<dbReference type="InterPro" id="IPR023214">
    <property type="entry name" value="HAD_sf"/>
</dbReference>
<comment type="similarity">
    <text evidence="1">Belongs to the 5'(3')-deoxyribonucleotidase family.</text>
</comment>
<dbReference type="Gene3D" id="3.40.50.1000">
    <property type="entry name" value="HAD superfamily/HAD-like"/>
    <property type="match status" value="1"/>
</dbReference>
<gene>
    <name evidence="3" type="ORF">JQU52_02440</name>
</gene>
<dbReference type="SFLD" id="SFLDS00003">
    <property type="entry name" value="Haloacid_Dehalogenase"/>
    <property type="match status" value="1"/>
</dbReference>
<dbReference type="SFLD" id="SFLDG01145">
    <property type="entry name" value="C1.2.1"/>
    <property type="match status" value="1"/>
</dbReference>
<dbReference type="Gene3D" id="1.10.40.40">
    <property type="entry name" value="Deoxyribonucleotidase, domain 2"/>
    <property type="match status" value="1"/>
</dbReference>
<name>A0A892ZI28_9NEIS</name>
<dbReference type="AlphaFoldDB" id="A0A892ZI28"/>
<dbReference type="RefSeq" id="WP_230339575.1">
    <property type="nucleotide sequence ID" value="NZ_CP069798.1"/>
</dbReference>
<evidence type="ECO:0000313" key="4">
    <source>
        <dbReference type="Proteomes" id="UP000653156"/>
    </source>
</evidence>
<dbReference type="PANTHER" id="PTHR16504:SF4">
    <property type="entry name" value="5'(3')-DEOXYRIBONUCLEOTIDASE"/>
    <property type="match status" value="1"/>
</dbReference>
<dbReference type="SFLD" id="SFLDG01126">
    <property type="entry name" value="C1.2:_Nucleotidase_Like"/>
    <property type="match status" value="1"/>
</dbReference>